<sequence length="183" mass="19829">MIELGSWLSPGGNQSSWASSSGHFAFGFYPQGDGYAVGIWMVGALNQNTIVWTADRDSLPLSSNSTLTLNTTGLHIFRRGSEDQVLISSFRSVTSSASMLDSGNFVLYDDNHTVVWQSFDYPTDTILGGQNLTSGVKLVSSLSESDHSSGRYVLIMLDAGYLAAYPVNSPALTDAYWSSSRLY</sequence>
<reference evidence="5 6" key="1">
    <citation type="submission" date="2024-08" db="EMBL/GenBank/DDBJ databases">
        <title>Insights into the chromosomal genome structure of Flemingia macrophylla.</title>
        <authorList>
            <person name="Ding Y."/>
            <person name="Zhao Y."/>
            <person name="Bi W."/>
            <person name="Wu M."/>
            <person name="Zhao G."/>
            <person name="Gong Y."/>
            <person name="Li W."/>
            <person name="Zhang P."/>
        </authorList>
    </citation>
    <scope>NUCLEOTIDE SEQUENCE [LARGE SCALE GENOMIC DNA]</scope>
    <source>
        <strain evidence="5">DYQJB</strain>
        <tissue evidence="5">Leaf</tissue>
    </source>
</reference>
<dbReference type="SMART" id="SM00108">
    <property type="entry name" value="B_lectin"/>
    <property type="match status" value="1"/>
</dbReference>
<keyword evidence="2" id="KW-1015">Disulfide bond</keyword>
<organism evidence="5 6">
    <name type="scientific">Flemingia macrophylla</name>
    <dbReference type="NCBI Taxonomy" id="520843"/>
    <lineage>
        <taxon>Eukaryota</taxon>
        <taxon>Viridiplantae</taxon>
        <taxon>Streptophyta</taxon>
        <taxon>Embryophyta</taxon>
        <taxon>Tracheophyta</taxon>
        <taxon>Spermatophyta</taxon>
        <taxon>Magnoliopsida</taxon>
        <taxon>eudicotyledons</taxon>
        <taxon>Gunneridae</taxon>
        <taxon>Pentapetalae</taxon>
        <taxon>rosids</taxon>
        <taxon>fabids</taxon>
        <taxon>Fabales</taxon>
        <taxon>Fabaceae</taxon>
        <taxon>Papilionoideae</taxon>
        <taxon>50 kb inversion clade</taxon>
        <taxon>NPAAA clade</taxon>
        <taxon>indigoferoid/millettioid clade</taxon>
        <taxon>Phaseoleae</taxon>
        <taxon>Flemingia</taxon>
    </lineage>
</organism>
<accession>A0ABD1MRC6</accession>
<evidence type="ECO:0000313" key="5">
    <source>
        <dbReference type="EMBL" id="KAL2338370.1"/>
    </source>
</evidence>
<evidence type="ECO:0000256" key="2">
    <source>
        <dbReference type="ARBA" id="ARBA00023157"/>
    </source>
</evidence>
<dbReference type="AlphaFoldDB" id="A0ABD1MRC6"/>
<evidence type="ECO:0000259" key="4">
    <source>
        <dbReference type="PROSITE" id="PS50927"/>
    </source>
</evidence>
<feature type="domain" description="Bulb-type lectin" evidence="4">
    <location>
        <begin position="1"/>
        <end position="120"/>
    </location>
</feature>
<dbReference type="Gene3D" id="2.90.10.10">
    <property type="entry name" value="Bulb-type lectin domain"/>
    <property type="match status" value="2"/>
</dbReference>
<protein>
    <recommendedName>
        <fullName evidence="4">Bulb-type lectin domain-containing protein</fullName>
    </recommendedName>
</protein>
<evidence type="ECO:0000256" key="1">
    <source>
        <dbReference type="ARBA" id="ARBA00022729"/>
    </source>
</evidence>
<keyword evidence="6" id="KW-1185">Reference proteome</keyword>
<dbReference type="Pfam" id="PF01453">
    <property type="entry name" value="B_lectin"/>
    <property type="match status" value="1"/>
</dbReference>
<dbReference type="PANTHER" id="PTHR47976:SF49">
    <property type="entry name" value="RECEPTOR-LIKE SERINE_THREONINE-PROTEIN KINASE"/>
    <property type="match status" value="1"/>
</dbReference>
<dbReference type="Proteomes" id="UP001603857">
    <property type="component" value="Unassembled WGS sequence"/>
</dbReference>
<comment type="caution">
    <text evidence="5">The sequence shown here is derived from an EMBL/GenBank/DDBJ whole genome shotgun (WGS) entry which is preliminary data.</text>
</comment>
<proteinExistence type="predicted"/>
<name>A0ABD1MRC6_9FABA</name>
<gene>
    <name evidence="5" type="ORF">Fmac_012816</name>
</gene>
<dbReference type="SUPFAM" id="SSF51110">
    <property type="entry name" value="alpha-D-mannose-specific plant lectins"/>
    <property type="match status" value="1"/>
</dbReference>
<dbReference type="InterPro" id="IPR036426">
    <property type="entry name" value="Bulb-type_lectin_dom_sf"/>
</dbReference>
<evidence type="ECO:0000256" key="3">
    <source>
        <dbReference type="ARBA" id="ARBA00023180"/>
    </source>
</evidence>
<dbReference type="InterPro" id="IPR001480">
    <property type="entry name" value="Bulb-type_lectin_dom"/>
</dbReference>
<dbReference type="InterPro" id="IPR051343">
    <property type="entry name" value="G-type_lectin_kinases/EP1-like"/>
</dbReference>
<keyword evidence="1" id="KW-0732">Signal</keyword>
<dbReference type="PANTHER" id="PTHR47976">
    <property type="entry name" value="G-TYPE LECTIN S-RECEPTOR-LIKE SERINE/THREONINE-PROTEIN KINASE SD2-5"/>
    <property type="match status" value="1"/>
</dbReference>
<evidence type="ECO:0000313" key="6">
    <source>
        <dbReference type="Proteomes" id="UP001603857"/>
    </source>
</evidence>
<dbReference type="EMBL" id="JBGMDY010000004">
    <property type="protein sequence ID" value="KAL2338370.1"/>
    <property type="molecule type" value="Genomic_DNA"/>
</dbReference>
<keyword evidence="3" id="KW-0325">Glycoprotein</keyword>
<dbReference type="PROSITE" id="PS50927">
    <property type="entry name" value="BULB_LECTIN"/>
    <property type="match status" value="1"/>
</dbReference>